<reference evidence="2 3" key="1">
    <citation type="submission" date="2014-04" db="EMBL/GenBank/DDBJ databases">
        <title>Whole genome sequence of 'Brachyspira hampsonii' D13-03603F2.</title>
        <authorList>
            <person name="Patterson A.H."/>
            <person name="Chaban B."/>
            <person name="Fernando C."/>
            <person name="Harding J.C."/>
            <person name="Hill J.E."/>
        </authorList>
    </citation>
    <scope>NUCLEOTIDE SEQUENCE [LARGE SCALE GENOMIC DNA]</scope>
    <source>
        <strain evidence="2 3">D13-03603F2</strain>
    </source>
</reference>
<keyword evidence="3" id="KW-1185">Reference proteome</keyword>
<protein>
    <recommendedName>
        <fullName evidence="4">Helix-turn-helix domain-containing protein</fullName>
    </recommendedName>
</protein>
<evidence type="ECO:0000313" key="2">
    <source>
        <dbReference type="EMBL" id="PPS21082.1"/>
    </source>
</evidence>
<gene>
    <name evidence="2" type="ORF">DJ52_13045</name>
</gene>
<sequence length="311" mass="37145">MNNKNYYTIIPSSVRYDKRLKSLSKLIYGEILALTNDKGYCWANNNYFADIYSVSKDTISRSIKQLEKYNYIKCVYDKTKQNNEKRKIYIKKFNLVPAKNTIQYSENCDDGIDKKAEDNNKNNNLNNKDSELKNTNQLNKTDTNKIDNKQYSLFPDFDLFINELIDTFNFLTGNKASKLYHLHSFKTKGKQEEIKSIFEDRKYDWKGCINLAKEKVKDKDNLSGIWLDFLSYLKIYLIKGDRENSIKRHYSKEELIKREKILKERELIKIQREKEEQLKMLEEEKRLGFNNMTEDEIIEFTKKSLMHLKRS</sequence>
<dbReference type="RefSeq" id="WP_104619078.1">
    <property type="nucleotide sequence ID" value="NZ_JJMJ01000235.1"/>
</dbReference>
<proteinExistence type="predicted"/>
<name>A0ABX5B437_9SPIR</name>
<dbReference type="Proteomes" id="UP000238924">
    <property type="component" value="Unassembled WGS sequence"/>
</dbReference>
<accession>A0ABX5B437</accession>
<evidence type="ECO:0000256" key="1">
    <source>
        <dbReference type="SAM" id="MobiDB-lite"/>
    </source>
</evidence>
<dbReference type="Pfam" id="PF13730">
    <property type="entry name" value="HTH_36"/>
    <property type="match status" value="1"/>
</dbReference>
<dbReference type="EMBL" id="JJMJ01000235">
    <property type="protein sequence ID" value="PPS21082.1"/>
    <property type="molecule type" value="Genomic_DNA"/>
</dbReference>
<evidence type="ECO:0008006" key="4">
    <source>
        <dbReference type="Google" id="ProtNLM"/>
    </source>
</evidence>
<feature type="region of interest" description="Disordered" evidence="1">
    <location>
        <begin position="113"/>
        <end position="141"/>
    </location>
</feature>
<comment type="caution">
    <text evidence="2">The sequence shown here is derived from an EMBL/GenBank/DDBJ whole genome shotgun (WGS) entry which is preliminary data.</text>
</comment>
<evidence type="ECO:0000313" key="3">
    <source>
        <dbReference type="Proteomes" id="UP000238924"/>
    </source>
</evidence>
<organism evidence="2 3">
    <name type="scientific">Brachyspira murdochii</name>
    <dbReference type="NCBI Taxonomy" id="84378"/>
    <lineage>
        <taxon>Bacteria</taxon>
        <taxon>Pseudomonadati</taxon>
        <taxon>Spirochaetota</taxon>
        <taxon>Spirochaetia</taxon>
        <taxon>Brachyspirales</taxon>
        <taxon>Brachyspiraceae</taxon>
        <taxon>Brachyspira</taxon>
    </lineage>
</organism>